<name>A0A5P9XQC3_ACITH</name>
<proteinExistence type="predicted"/>
<feature type="domain" description="Resolvase/invertase-type recombinase catalytic" evidence="2">
    <location>
        <begin position="66"/>
        <end position="215"/>
    </location>
</feature>
<dbReference type="InterPro" id="IPR011109">
    <property type="entry name" value="DNA_bind_recombinase_dom"/>
</dbReference>
<dbReference type="PROSITE" id="PS51736">
    <property type="entry name" value="RECOMBINASES_3"/>
    <property type="match status" value="1"/>
</dbReference>
<dbReference type="GO" id="GO:0003677">
    <property type="term" value="F:DNA binding"/>
    <property type="evidence" value="ECO:0007669"/>
    <property type="project" value="InterPro"/>
</dbReference>
<dbReference type="EMBL" id="CP045571">
    <property type="protein sequence ID" value="QFX95366.1"/>
    <property type="molecule type" value="Genomic_DNA"/>
</dbReference>
<dbReference type="InterPro" id="IPR006119">
    <property type="entry name" value="Resolv_N"/>
</dbReference>
<evidence type="ECO:0000256" key="1">
    <source>
        <dbReference type="SAM" id="MobiDB-lite"/>
    </source>
</evidence>
<dbReference type="AlphaFoldDB" id="A0A5P9XQC3"/>
<accession>A0A5P9XQC3</accession>
<dbReference type="InterPro" id="IPR050639">
    <property type="entry name" value="SSR_resolvase"/>
</dbReference>
<dbReference type="KEGG" id="atx:GCD22_00924"/>
<dbReference type="Pfam" id="PF07508">
    <property type="entry name" value="Recombinase"/>
    <property type="match status" value="1"/>
</dbReference>
<dbReference type="PANTHER" id="PTHR30461">
    <property type="entry name" value="DNA-INVERTASE FROM LAMBDOID PROPHAGE"/>
    <property type="match status" value="1"/>
</dbReference>
<evidence type="ECO:0000259" key="2">
    <source>
        <dbReference type="PROSITE" id="PS51736"/>
    </source>
</evidence>
<evidence type="ECO:0000313" key="4">
    <source>
        <dbReference type="EMBL" id="QFX95366.1"/>
    </source>
</evidence>
<feature type="region of interest" description="Disordered" evidence="1">
    <location>
        <begin position="32"/>
        <end position="61"/>
    </location>
</feature>
<dbReference type="InterPro" id="IPR036162">
    <property type="entry name" value="Resolvase-like_N_sf"/>
</dbReference>
<dbReference type="PANTHER" id="PTHR30461:SF23">
    <property type="entry name" value="DNA RECOMBINASE-RELATED"/>
    <property type="match status" value="1"/>
</dbReference>
<organism evidence="4 5">
    <name type="scientific">Acidithiobacillus thiooxidans ATCC 19377</name>
    <dbReference type="NCBI Taxonomy" id="637390"/>
    <lineage>
        <taxon>Bacteria</taxon>
        <taxon>Pseudomonadati</taxon>
        <taxon>Pseudomonadota</taxon>
        <taxon>Acidithiobacillia</taxon>
        <taxon>Acidithiobacillales</taxon>
        <taxon>Acidithiobacillaceae</taxon>
        <taxon>Acidithiobacillus</taxon>
    </lineage>
</organism>
<protein>
    <recommendedName>
        <fullName evidence="6">Recombinase family protein</fullName>
    </recommendedName>
</protein>
<dbReference type="CDD" id="cd00338">
    <property type="entry name" value="Ser_Recombinase"/>
    <property type="match status" value="1"/>
</dbReference>
<dbReference type="Proteomes" id="UP000363590">
    <property type="component" value="Chromosome"/>
</dbReference>
<dbReference type="Gene3D" id="3.90.1750.20">
    <property type="entry name" value="Putative Large Serine Recombinase, Chain B, Domain 2"/>
    <property type="match status" value="1"/>
</dbReference>
<evidence type="ECO:0000313" key="5">
    <source>
        <dbReference type="Proteomes" id="UP000363590"/>
    </source>
</evidence>
<dbReference type="Gene3D" id="3.40.50.1390">
    <property type="entry name" value="Resolvase, N-terminal catalytic domain"/>
    <property type="match status" value="1"/>
</dbReference>
<dbReference type="InterPro" id="IPR038109">
    <property type="entry name" value="DNA_bind_recomb_sf"/>
</dbReference>
<feature type="domain" description="Recombinase" evidence="3">
    <location>
        <begin position="222"/>
        <end position="366"/>
    </location>
</feature>
<evidence type="ECO:0008006" key="6">
    <source>
        <dbReference type="Google" id="ProtNLM"/>
    </source>
</evidence>
<dbReference type="PROSITE" id="PS51737">
    <property type="entry name" value="RECOMBINASE_DNA_BIND"/>
    <property type="match status" value="1"/>
</dbReference>
<gene>
    <name evidence="4" type="ORF">GCD22_00924</name>
</gene>
<reference evidence="4 5" key="1">
    <citation type="submission" date="2019-10" db="EMBL/GenBank/DDBJ databases">
        <authorList>
            <person name="Wang R."/>
        </authorList>
    </citation>
    <scope>NUCLEOTIDE SEQUENCE [LARGE SCALE GENOMIC DNA]</scope>
    <source>
        <strain evidence="4 5">ATCC 19377</strain>
    </source>
</reference>
<evidence type="ECO:0000259" key="3">
    <source>
        <dbReference type="PROSITE" id="PS51737"/>
    </source>
</evidence>
<dbReference type="Pfam" id="PF00239">
    <property type="entry name" value="Resolvase"/>
    <property type="match status" value="1"/>
</dbReference>
<dbReference type="SMART" id="SM00857">
    <property type="entry name" value="Resolvase"/>
    <property type="match status" value="1"/>
</dbReference>
<dbReference type="SUPFAM" id="SSF53041">
    <property type="entry name" value="Resolvase-like"/>
    <property type="match status" value="1"/>
</dbReference>
<dbReference type="GO" id="GO:0000150">
    <property type="term" value="F:DNA strand exchange activity"/>
    <property type="evidence" value="ECO:0007669"/>
    <property type="project" value="InterPro"/>
</dbReference>
<sequence length="623" mass="69310">MCGYGCYILCRTNREMAVRHIIQSVVNLIGQNHETGTSRPRRPSGRRSSNNHPQQHHAGGSKHMYNIGIYARYSTADQAATSIEDQIRRCRNTIKSKGLLVSKEYVFQDKAISGSASVQSQRAGYNDLINAIKSKKINLLVVDEISRLSRNSSQVFGLKDLIREHQVRLITVDGIDSQAAEWEILVGLGGILAQEEIDNVRFLTVRGMVGQLERGYMLAAPAYGYRRVRVDAAGQPARNEEEVAGTLWEVSPVEADVVKNIYGQRASGTTLSKIARKLNQQKVLPPRPRDGSKSLWLGSTVSNIIRNPIYRGDFVYRGSASYRYSSKKAGLIADNKAQTFSRPHLRLVDDSLWHQCNKVKGYTGQKTRSDHLLAGLVTCGICGGNLSLTSPSHTSRVLYCSACASRKAVSPDLPAQTSGAGVDGVLELLGAVIKQVVADPDVLIAYRERLADKLKTDDMQAVTRLRKEIRIQEKAYQGILAQYISSGDDTLVDSISRLFTCLTTMKEECRALEQQILVTDPDNIRKQQEITTEEIIHQLLQDTQHLARLRPILKKLFPVIEFCGRTPKKACLFEIHMDIGVAVATATNSEEIEEHVITAQYTVQASHTRPTTWKIDRLCEIIA</sequence>